<organism evidence="3 4">
    <name type="scientific">Gluconacetobacter azotocaptans</name>
    <dbReference type="NCBI Taxonomy" id="142834"/>
    <lineage>
        <taxon>Bacteria</taxon>
        <taxon>Pseudomonadati</taxon>
        <taxon>Pseudomonadota</taxon>
        <taxon>Alphaproteobacteria</taxon>
        <taxon>Acetobacterales</taxon>
        <taxon>Acetobacteraceae</taxon>
        <taxon>Gluconacetobacter</taxon>
    </lineage>
</organism>
<feature type="region of interest" description="Disordered" evidence="1">
    <location>
        <begin position="283"/>
        <end position="322"/>
    </location>
</feature>
<dbReference type="SUPFAM" id="SSF158791">
    <property type="entry name" value="MgtE N-terminal domain-like"/>
    <property type="match status" value="1"/>
</dbReference>
<feature type="region of interest" description="Disordered" evidence="1">
    <location>
        <begin position="52"/>
        <end position="80"/>
    </location>
</feature>
<name>A0A7W4JR73_9PROT</name>
<reference evidence="3 4" key="1">
    <citation type="submission" date="2020-04" db="EMBL/GenBank/DDBJ databases">
        <title>Description of novel Gluconacetobacter.</title>
        <authorList>
            <person name="Sombolestani A."/>
        </authorList>
    </citation>
    <scope>NUCLEOTIDE SEQUENCE [LARGE SCALE GENOMIC DNA]</scope>
    <source>
        <strain evidence="3 4">LMG 21311</strain>
    </source>
</reference>
<proteinExistence type="predicted"/>
<feature type="signal peptide" evidence="2">
    <location>
        <begin position="1"/>
        <end position="31"/>
    </location>
</feature>
<protein>
    <recommendedName>
        <fullName evidence="5">Flagellar motility protein MotE (MotC chaperone)</fullName>
    </recommendedName>
</protein>
<evidence type="ECO:0000313" key="3">
    <source>
        <dbReference type="EMBL" id="MBB2189409.1"/>
    </source>
</evidence>
<evidence type="ECO:0000256" key="2">
    <source>
        <dbReference type="SAM" id="SignalP"/>
    </source>
</evidence>
<keyword evidence="4" id="KW-1185">Reference proteome</keyword>
<keyword evidence="2" id="KW-0732">Signal</keyword>
<feature type="chain" id="PRO_5030718316" description="Flagellar motility protein MotE (MotC chaperone)" evidence="2">
    <location>
        <begin position="32"/>
        <end position="322"/>
    </location>
</feature>
<dbReference type="AlphaFoldDB" id="A0A7W4JR73"/>
<feature type="compositionally biased region" description="Basic and acidic residues" evidence="1">
    <location>
        <begin position="283"/>
        <end position="292"/>
    </location>
</feature>
<evidence type="ECO:0008006" key="5">
    <source>
        <dbReference type="Google" id="ProtNLM"/>
    </source>
</evidence>
<sequence>MQIPRLSFGKLVPISSSLMTLLLAMNMHALASHFKDDGADATEPTIMPQAQAAEGPAAGTGSDDPQPSGQDSPTQAGGREAIKSTNDAQGWMSLLTSDENGTAVNAVSPSAQAKKASASEGGCQPGVPCARTASAATGPDGDVDPKVGKAEADLVRDILARRSGIDSEQKTLDDQRHVLNAANAALDQRMRDLDASMAQLAQKQAAQREIMLAETDRLVRIYEDMPAKEAAAVFNIMDIHVLVSLANTMSPRKVSAIMGYMTPERVNLVSQFLAGVRSFHTTHASDDGKAEQAADIGASPWWSRNPPTQRLAEQGPLKPSRQ</sequence>
<accession>A0A7W4JR73</accession>
<comment type="caution">
    <text evidence="3">The sequence shown here is derived from an EMBL/GenBank/DDBJ whole genome shotgun (WGS) entry which is preliminary data.</text>
</comment>
<dbReference type="Proteomes" id="UP000555756">
    <property type="component" value="Unassembled WGS sequence"/>
</dbReference>
<evidence type="ECO:0000313" key="4">
    <source>
        <dbReference type="Proteomes" id="UP000555756"/>
    </source>
</evidence>
<feature type="compositionally biased region" description="Polar residues" evidence="1">
    <location>
        <begin position="63"/>
        <end position="75"/>
    </location>
</feature>
<gene>
    <name evidence="3" type="ORF">HLH34_05450</name>
</gene>
<evidence type="ECO:0000256" key="1">
    <source>
        <dbReference type="SAM" id="MobiDB-lite"/>
    </source>
</evidence>
<dbReference type="EMBL" id="JABEQF010000003">
    <property type="protein sequence ID" value="MBB2189409.1"/>
    <property type="molecule type" value="Genomic_DNA"/>
</dbReference>